<reference evidence="1" key="1">
    <citation type="submission" date="2024-01" db="EMBL/GenBank/DDBJ databases">
        <title>First draft genome sequence data of TA4-1, the type strain of Gram-positive actinobacterium Streptomyces chiangmaiensis.</title>
        <authorList>
            <person name="Yasawong M."/>
            <person name="Nantapong N."/>
        </authorList>
    </citation>
    <scope>NUCLEOTIDE SEQUENCE</scope>
    <source>
        <strain evidence="1">TA4-1</strain>
    </source>
</reference>
<comment type="caution">
    <text evidence="1">The sequence shown here is derived from an EMBL/GenBank/DDBJ whole genome shotgun (WGS) entry which is preliminary data.</text>
</comment>
<accession>A0ABU7FNX7</accession>
<protein>
    <submittedName>
        <fullName evidence="1">Uncharacterized protein</fullName>
    </submittedName>
</protein>
<dbReference type="Proteomes" id="UP001333996">
    <property type="component" value="Unassembled WGS sequence"/>
</dbReference>
<evidence type="ECO:0000313" key="1">
    <source>
        <dbReference type="EMBL" id="MED7825093.1"/>
    </source>
</evidence>
<sequence length="110" mass="12024">MAKKLVPKVTVLCVLRKWMTQGASALPPLGSVQRYWQRTVRSDWLHAPGICPDLRDVLILQRFRDPGLEGGTGRHGGVSLDGGCLVKAARIRGFAGSRPLRVQGVRELPA</sequence>
<gene>
    <name evidence="1" type="ORF">VXC91_24660</name>
</gene>
<keyword evidence="2" id="KW-1185">Reference proteome</keyword>
<proteinExistence type="predicted"/>
<name>A0ABU7FNX7_9ACTN</name>
<organism evidence="1 2">
    <name type="scientific">Streptomyces chiangmaiensis</name>
    <dbReference type="NCBI Taxonomy" id="766497"/>
    <lineage>
        <taxon>Bacteria</taxon>
        <taxon>Bacillati</taxon>
        <taxon>Actinomycetota</taxon>
        <taxon>Actinomycetes</taxon>
        <taxon>Kitasatosporales</taxon>
        <taxon>Streptomycetaceae</taxon>
        <taxon>Streptomyces</taxon>
    </lineage>
</organism>
<evidence type="ECO:0000313" key="2">
    <source>
        <dbReference type="Proteomes" id="UP001333996"/>
    </source>
</evidence>
<dbReference type="RefSeq" id="WP_329509517.1">
    <property type="nucleotide sequence ID" value="NZ_BAAAYZ010000092.1"/>
</dbReference>
<dbReference type="EMBL" id="JAYWVC010000095">
    <property type="protein sequence ID" value="MED7825093.1"/>
    <property type="molecule type" value="Genomic_DNA"/>
</dbReference>